<keyword evidence="3 5" id="KW-1133">Transmembrane helix</keyword>
<reference evidence="8" key="3">
    <citation type="submission" date="2015-06" db="UniProtKB">
        <authorList>
            <consortium name="EnsemblMetazoa"/>
        </authorList>
    </citation>
    <scope>IDENTIFICATION</scope>
</reference>
<dbReference type="EMBL" id="AMQN01012687">
    <property type="status" value="NOT_ANNOTATED_CDS"/>
    <property type="molecule type" value="Genomic_DNA"/>
</dbReference>
<dbReference type="GO" id="GO:0005506">
    <property type="term" value="F:iron ion binding"/>
    <property type="evidence" value="ECO:0007669"/>
    <property type="project" value="InterPro"/>
</dbReference>
<reference evidence="7 9" key="2">
    <citation type="journal article" date="2013" name="Nature">
        <title>Insights into bilaterian evolution from three spiralian genomes.</title>
        <authorList>
            <person name="Simakov O."/>
            <person name="Marletaz F."/>
            <person name="Cho S.J."/>
            <person name="Edsinger-Gonzales E."/>
            <person name="Havlak P."/>
            <person name="Hellsten U."/>
            <person name="Kuo D.H."/>
            <person name="Larsson T."/>
            <person name="Lv J."/>
            <person name="Arendt D."/>
            <person name="Savage R."/>
            <person name="Osoegawa K."/>
            <person name="de Jong P."/>
            <person name="Grimwood J."/>
            <person name="Chapman J.A."/>
            <person name="Shapiro H."/>
            <person name="Aerts A."/>
            <person name="Otillar R.P."/>
            <person name="Terry A.Y."/>
            <person name="Boore J.L."/>
            <person name="Grigoriev I.V."/>
            <person name="Lindberg D.R."/>
            <person name="Seaver E.C."/>
            <person name="Weisblat D.A."/>
            <person name="Putnam N.H."/>
            <person name="Rokhsar D.S."/>
        </authorList>
    </citation>
    <scope>NUCLEOTIDE SEQUENCE</scope>
    <source>
        <strain evidence="7 9">I ESC-2004</strain>
    </source>
</reference>
<dbReference type="Proteomes" id="UP000014760">
    <property type="component" value="Unassembled WGS sequence"/>
</dbReference>
<gene>
    <name evidence="7" type="ORF">CAPTEDRAFT_151524</name>
</gene>
<dbReference type="GO" id="GO:0008610">
    <property type="term" value="P:lipid biosynthetic process"/>
    <property type="evidence" value="ECO:0007669"/>
    <property type="project" value="InterPro"/>
</dbReference>
<dbReference type="OMA" id="IVHEFIY"/>
<dbReference type="GO" id="GO:0016020">
    <property type="term" value="C:membrane"/>
    <property type="evidence" value="ECO:0007669"/>
    <property type="project" value="UniProtKB-SubCell"/>
</dbReference>
<evidence type="ECO:0000256" key="3">
    <source>
        <dbReference type="ARBA" id="ARBA00022989"/>
    </source>
</evidence>
<evidence type="ECO:0000256" key="4">
    <source>
        <dbReference type="ARBA" id="ARBA00023136"/>
    </source>
</evidence>
<evidence type="ECO:0000313" key="9">
    <source>
        <dbReference type="Proteomes" id="UP000014760"/>
    </source>
</evidence>
<keyword evidence="2 5" id="KW-0812">Transmembrane</keyword>
<keyword evidence="9" id="KW-1185">Reference proteome</keyword>
<organism evidence="7">
    <name type="scientific">Capitella teleta</name>
    <name type="common">Polychaete worm</name>
    <dbReference type="NCBI Taxonomy" id="283909"/>
    <lineage>
        <taxon>Eukaryota</taxon>
        <taxon>Metazoa</taxon>
        <taxon>Spiralia</taxon>
        <taxon>Lophotrochozoa</taxon>
        <taxon>Annelida</taxon>
        <taxon>Polychaeta</taxon>
        <taxon>Sedentaria</taxon>
        <taxon>Scolecida</taxon>
        <taxon>Capitellidae</taxon>
        <taxon>Capitella</taxon>
    </lineage>
</organism>
<reference evidence="9" key="1">
    <citation type="submission" date="2012-12" db="EMBL/GenBank/DDBJ databases">
        <authorList>
            <person name="Hellsten U."/>
            <person name="Grimwood J."/>
            <person name="Chapman J.A."/>
            <person name="Shapiro H."/>
            <person name="Aerts A."/>
            <person name="Otillar R.P."/>
            <person name="Terry A.Y."/>
            <person name="Boore J.L."/>
            <person name="Simakov O."/>
            <person name="Marletaz F."/>
            <person name="Cho S.-J."/>
            <person name="Edsinger-Gonzales E."/>
            <person name="Havlak P."/>
            <person name="Kuo D.-H."/>
            <person name="Larsson T."/>
            <person name="Lv J."/>
            <person name="Arendt D."/>
            <person name="Savage R."/>
            <person name="Osoegawa K."/>
            <person name="de Jong P."/>
            <person name="Lindberg D.R."/>
            <person name="Seaver E.C."/>
            <person name="Weisblat D.A."/>
            <person name="Putnam N.H."/>
            <person name="Grigoriev I.V."/>
            <person name="Rokhsar D.S."/>
        </authorList>
    </citation>
    <scope>NUCLEOTIDE SEQUENCE</scope>
    <source>
        <strain evidence="9">I ESC-2004</strain>
    </source>
</reference>
<protein>
    <recommendedName>
        <fullName evidence="6">Fatty acid hydroxylase domain-containing protein</fullName>
    </recommendedName>
</protein>
<name>R7TRI5_CAPTE</name>
<evidence type="ECO:0000313" key="7">
    <source>
        <dbReference type="EMBL" id="ELT93640.1"/>
    </source>
</evidence>
<proteinExistence type="predicted"/>
<keyword evidence="4 5" id="KW-0472">Membrane</keyword>
<evidence type="ECO:0000259" key="6">
    <source>
        <dbReference type="Pfam" id="PF04116"/>
    </source>
</evidence>
<feature type="transmembrane region" description="Helical" evidence="5">
    <location>
        <begin position="63"/>
        <end position="82"/>
    </location>
</feature>
<dbReference type="HOGENOM" id="CLU_047036_5_2_1"/>
<accession>R7TRI5</accession>
<evidence type="ECO:0000313" key="8">
    <source>
        <dbReference type="EnsemblMetazoa" id="CapteP151524"/>
    </source>
</evidence>
<dbReference type="Pfam" id="PF04116">
    <property type="entry name" value="FA_hydroxylase"/>
    <property type="match status" value="1"/>
</dbReference>
<evidence type="ECO:0000256" key="1">
    <source>
        <dbReference type="ARBA" id="ARBA00004370"/>
    </source>
</evidence>
<feature type="transmembrane region" description="Helical" evidence="5">
    <location>
        <begin position="103"/>
        <end position="122"/>
    </location>
</feature>
<dbReference type="AlphaFoldDB" id="R7TRI5"/>
<dbReference type="STRING" id="283909.R7TRI5"/>
<dbReference type="OrthoDB" id="1658724at2759"/>
<feature type="transmembrane region" description="Helical" evidence="5">
    <location>
        <begin position="195"/>
        <end position="220"/>
    </location>
</feature>
<dbReference type="InterPro" id="IPR050307">
    <property type="entry name" value="Sterol_Desaturase_Related"/>
</dbReference>
<evidence type="ECO:0000256" key="5">
    <source>
        <dbReference type="SAM" id="Phobius"/>
    </source>
</evidence>
<dbReference type="InterPro" id="IPR006694">
    <property type="entry name" value="Fatty_acid_hydroxylase"/>
</dbReference>
<dbReference type="EnsemblMetazoa" id="CapteT151524">
    <property type="protein sequence ID" value="CapteP151524"/>
    <property type="gene ID" value="CapteG151524"/>
</dbReference>
<dbReference type="GO" id="GO:0016491">
    <property type="term" value="F:oxidoreductase activity"/>
    <property type="evidence" value="ECO:0007669"/>
    <property type="project" value="InterPro"/>
</dbReference>
<dbReference type="EMBL" id="KB309686">
    <property type="protein sequence ID" value="ELT93640.1"/>
    <property type="molecule type" value="Genomic_DNA"/>
</dbReference>
<evidence type="ECO:0000256" key="2">
    <source>
        <dbReference type="ARBA" id="ARBA00022692"/>
    </source>
</evidence>
<dbReference type="PANTHER" id="PTHR11863">
    <property type="entry name" value="STEROL DESATURASE"/>
    <property type="match status" value="1"/>
</dbReference>
<comment type="subcellular location">
    <subcellularLocation>
        <location evidence="1">Membrane</location>
    </subcellularLocation>
</comment>
<sequence>MAVNGSTTGLLSAAGLTGQIENALVNFPDNPFRDPLENFWTSMTDSYTKFQIATWGSLIFHEIAYILICAPTFFFQFIPFLQRFKIQEDKPETFEKQWKCVRLLLFSHFCIQLPMISGTYMFTEIMGIPYEWEAMPRWYDMAWRVFMCAVIEDTWHYWIHRLAHDRRVYKYVHKVHHYFQAPFGMTAEYAHPVETVVLGMGFIWGIIFFCNHFSLMWVWVTVRLLETIDVHSGYELPYINILHLIPGYAGARFHDFHHFNFRGNYASTFVWWDKLCGTDIQYNEYQAKLNQVKNKKE</sequence>
<feature type="domain" description="Fatty acid hydroxylase" evidence="6">
    <location>
        <begin position="146"/>
        <end position="278"/>
    </location>
</feature>